<keyword evidence="2" id="KW-1185">Reference proteome</keyword>
<protein>
    <submittedName>
        <fullName evidence="1">Uncharacterized protein</fullName>
    </submittedName>
</protein>
<reference evidence="1" key="1">
    <citation type="submission" date="2020-05" db="UniProtKB">
        <authorList>
            <consortium name="EnsemblMetazoa"/>
        </authorList>
    </citation>
    <scope>IDENTIFICATION</scope>
    <source>
        <strain evidence="1">SANGQUA</strain>
    </source>
</reference>
<evidence type="ECO:0000313" key="1">
    <source>
        <dbReference type="EnsemblMetazoa" id="AQUA014076-PA"/>
    </source>
</evidence>
<dbReference type="AlphaFoldDB" id="A0A182XQD2"/>
<dbReference type="Proteomes" id="UP000076407">
    <property type="component" value="Unassembled WGS sequence"/>
</dbReference>
<proteinExistence type="predicted"/>
<evidence type="ECO:0000313" key="2">
    <source>
        <dbReference type="Proteomes" id="UP000076407"/>
    </source>
</evidence>
<sequence>MSIDKPNRQRLSVYYASIRFTNGSNY</sequence>
<dbReference type="EnsemblMetazoa" id="AQUA014076-RA">
    <property type="protein sequence ID" value="AQUA014076-PA"/>
    <property type="gene ID" value="AQUA014076"/>
</dbReference>
<organism evidence="1 2">
    <name type="scientific">Anopheles quadriannulatus</name>
    <name type="common">Mosquito</name>
    <dbReference type="NCBI Taxonomy" id="34691"/>
    <lineage>
        <taxon>Eukaryota</taxon>
        <taxon>Metazoa</taxon>
        <taxon>Ecdysozoa</taxon>
        <taxon>Arthropoda</taxon>
        <taxon>Hexapoda</taxon>
        <taxon>Insecta</taxon>
        <taxon>Pterygota</taxon>
        <taxon>Neoptera</taxon>
        <taxon>Endopterygota</taxon>
        <taxon>Diptera</taxon>
        <taxon>Nematocera</taxon>
        <taxon>Culicoidea</taxon>
        <taxon>Culicidae</taxon>
        <taxon>Anophelinae</taxon>
        <taxon>Anopheles</taxon>
    </lineage>
</organism>
<accession>A0A182XQD2</accession>
<name>A0A182XQD2_ANOQN</name>
<dbReference type="VEuPathDB" id="VectorBase:AQUA014076"/>